<keyword evidence="5" id="KW-0046">Antibiotic resistance</keyword>
<organism evidence="8">
    <name type="scientific">Scrofimicrobium appendicitidis</name>
    <dbReference type="NCBI Taxonomy" id="3079930"/>
    <lineage>
        <taxon>Bacteria</taxon>
        <taxon>Bacillati</taxon>
        <taxon>Actinomycetota</taxon>
        <taxon>Actinomycetes</taxon>
        <taxon>Actinomycetales</taxon>
        <taxon>Actinomycetaceae</taxon>
        <taxon>Scrofimicrobium</taxon>
    </lineage>
</organism>
<reference evidence="8" key="1">
    <citation type="submission" date="2023-11" db="EMBL/GenBank/DDBJ databases">
        <title>Scrofimicrobium hongkongense sp. nov., isolated from a patient with peritonitis.</title>
        <authorList>
            <person name="Lao H.Y."/>
            <person name="Wong A.Y.P."/>
            <person name="Ng T.L."/>
            <person name="Wong R.Y.L."/>
            <person name="Yau M.C.Y."/>
            <person name="Lam J.Y.W."/>
            <person name="Siu G.K.H."/>
        </authorList>
    </citation>
    <scope>NUCLEOTIDE SEQUENCE</scope>
    <source>
        <strain evidence="8">R131</strain>
    </source>
</reference>
<keyword evidence="6" id="KW-1003">Cell membrane</keyword>
<dbReference type="PANTHER" id="PTHR43229:SF2">
    <property type="entry name" value="NODULATION PROTEIN J"/>
    <property type="match status" value="1"/>
</dbReference>
<keyword evidence="3 6" id="KW-1133">Transmembrane helix</keyword>
<evidence type="ECO:0000256" key="1">
    <source>
        <dbReference type="ARBA" id="ARBA00004141"/>
    </source>
</evidence>
<evidence type="ECO:0000256" key="5">
    <source>
        <dbReference type="ARBA" id="ARBA00023251"/>
    </source>
</evidence>
<evidence type="ECO:0000259" key="7">
    <source>
        <dbReference type="PROSITE" id="PS51012"/>
    </source>
</evidence>
<dbReference type="GO" id="GO:0140359">
    <property type="term" value="F:ABC-type transporter activity"/>
    <property type="evidence" value="ECO:0007669"/>
    <property type="project" value="InterPro"/>
</dbReference>
<dbReference type="KEGG" id="sapp:SAC06_06580"/>
<dbReference type="EMBL" id="CP138335">
    <property type="protein sequence ID" value="XBW07313.1"/>
    <property type="molecule type" value="Genomic_DNA"/>
</dbReference>
<feature type="transmembrane region" description="Helical" evidence="6">
    <location>
        <begin position="60"/>
        <end position="83"/>
    </location>
</feature>
<proteinExistence type="inferred from homology"/>
<feature type="domain" description="ABC transmembrane type-2" evidence="7">
    <location>
        <begin position="24"/>
        <end position="252"/>
    </location>
</feature>
<feature type="transmembrane region" description="Helical" evidence="6">
    <location>
        <begin position="173"/>
        <end position="191"/>
    </location>
</feature>
<dbReference type="InterPro" id="IPR000412">
    <property type="entry name" value="ABC_2_transport"/>
</dbReference>
<dbReference type="GO" id="GO:0043190">
    <property type="term" value="C:ATP-binding cassette (ABC) transporter complex"/>
    <property type="evidence" value="ECO:0007669"/>
    <property type="project" value="InterPro"/>
</dbReference>
<keyword evidence="2 6" id="KW-0812">Transmembrane</keyword>
<comment type="subcellular location">
    <subcellularLocation>
        <location evidence="6">Cell membrane</location>
        <topology evidence="6">Multi-pass membrane protein</topology>
    </subcellularLocation>
    <subcellularLocation>
        <location evidence="1">Membrane</location>
        <topology evidence="1">Multi-pass membrane protein</topology>
    </subcellularLocation>
</comment>
<evidence type="ECO:0000256" key="2">
    <source>
        <dbReference type="ARBA" id="ARBA00022692"/>
    </source>
</evidence>
<evidence type="ECO:0000256" key="3">
    <source>
        <dbReference type="ARBA" id="ARBA00022989"/>
    </source>
</evidence>
<dbReference type="GO" id="GO:0046677">
    <property type="term" value="P:response to antibiotic"/>
    <property type="evidence" value="ECO:0007669"/>
    <property type="project" value="UniProtKB-KW"/>
</dbReference>
<feature type="transmembrane region" description="Helical" evidence="6">
    <location>
        <begin position="227"/>
        <end position="247"/>
    </location>
</feature>
<accession>A0AAU7V5N3</accession>
<dbReference type="InterPro" id="IPR047817">
    <property type="entry name" value="ABC2_TM_bact-type"/>
</dbReference>
<feature type="transmembrane region" description="Helical" evidence="6">
    <location>
        <begin position="104"/>
        <end position="131"/>
    </location>
</feature>
<evidence type="ECO:0000313" key="8">
    <source>
        <dbReference type="EMBL" id="XBW07313.1"/>
    </source>
</evidence>
<keyword evidence="6" id="KW-0813">Transport</keyword>
<feature type="transmembrane region" description="Helical" evidence="6">
    <location>
        <begin position="137"/>
        <end position="161"/>
    </location>
</feature>
<dbReference type="InterPro" id="IPR051784">
    <property type="entry name" value="Nod_factor_ABC_transporter"/>
</dbReference>
<keyword evidence="4 6" id="KW-0472">Membrane</keyword>
<comment type="similarity">
    <text evidence="6">Belongs to the ABC-2 integral membrane protein family.</text>
</comment>
<feature type="transmembrane region" description="Helical" evidence="6">
    <location>
        <begin position="26"/>
        <end position="48"/>
    </location>
</feature>
<dbReference type="AlphaFoldDB" id="A0AAU7V5N3"/>
<protein>
    <recommendedName>
        <fullName evidence="6">Transport permease protein</fullName>
    </recommendedName>
</protein>
<sequence>MTATLRETAILTRRTLRHLTRSPDTIITSALIPVALMLMFIYVFGGALAPSLPTASYLEYMLPGILLFTVGSGIVYTSVRLFSDLQGGLAERFASLPISRAAPLWAHALTSLVGTLVPVGLVLLIAVGLGFRSPAGVGSWLAALGLLAALVLALTWVAILAGLGAKTVESASAFSYPILFLPFVSSAFVPTDTMPGPLRWFAEHQPVTALVDALRQLWAGEGAGSDLWVSLAWCAGILVVAQTWAVVRYRRRLH</sequence>
<dbReference type="InterPro" id="IPR013525">
    <property type="entry name" value="ABC2_TM"/>
</dbReference>
<dbReference type="RefSeq" id="WP_350257519.1">
    <property type="nucleotide sequence ID" value="NZ_CP138335.1"/>
</dbReference>
<name>A0AAU7V5N3_9ACTO</name>
<dbReference type="Pfam" id="PF01061">
    <property type="entry name" value="ABC2_membrane"/>
    <property type="match status" value="1"/>
</dbReference>
<evidence type="ECO:0000256" key="4">
    <source>
        <dbReference type="ARBA" id="ARBA00023136"/>
    </source>
</evidence>
<dbReference type="PIRSF" id="PIRSF006648">
    <property type="entry name" value="DrrB"/>
    <property type="match status" value="1"/>
</dbReference>
<dbReference type="PROSITE" id="PS51012">
    <property type="entry name" value="ABC_TM2"/>
    <property type="match status" value="1"/>
</dbReference>
<gene>
    <name evidence="8" type="ORF">SAC06_06580</name>
</gene>
<evidence type="ECO:0000256" key="6">
    <source>
        <dbReference type="RuleBase" id="RU361157"/>
    </source>
</evidence>
<dbReference type="PANTHER" id="PTHR43229">
    <property type="entry name" value="NODULATION PROTEIN J"/>
    <property type="match status" value="1"/>
</dbReference>